<dbReference type="GO" id="GO:0032993">
    <property type="term" value="C:protein-DNA complex"/>
    <property type="evidence" value="ECO:0007669"/>
    <property type="project" value="TreeGrafter"/>
</dbReference>
<protein>
    <submittedName>
        <fullName evidence="6">DNA-binding transcriptional LysR family regulator</fullName>
    </submittedName>
</protein>
<dbReference type="GO" id="GO:0003700">
    <property type="term" value="F:DNA-binding transcription factor activity"/>
    <property type="evidence" value="ECO:0007669"/>
    <property type="project" value="InterPro"/>
</dbReference>
<keyword evidence="4" id="KW-0804">Transcription</keyword>
<dbReference type="PRINTS" id="PR00039">
    <property type="entry name" value="HTHLYSR"/>
</dbReference>
<dbReference type="GO" id="GO:0003677">
    <property type="term" value="F:DNA binding"/>
    <property type="evidence" value="ECO:0007669"/>
    <property type="project" value="UniProtKB-KW"/>
</dbReference>
<dbReference type="InterPro" id="IPR000847">
    <property type="entry name" value="LysR_HTH_N"/>
</dbReference>
<accession>A0A7W7LD28</accession>
<dbReference type="Pfam" id="PF00126">
    <property type="entry name" value="HTH_1"/>
    <property type="match status" value="1"/>
</dbReference>
<reference evidence="6 7" key="1">
    <citation type="submission" date="2020-08" db="EMBL/GenBank/DDBJ databases">
        <title>Genomic Encyclopedia of Type Strains, Phase III (KMG-III): the genomes of soil and plant-associated and newly described type strains.</title>
        <authorList>
            <person name="Whitman W."/>
        </authorList>
    </citation>
    <scope>NUCLEOTIDE SEQUENCE [LARGE SCALE GENOMIC DNA]</scope>
    <source>
        <strain evidence="6 7">CECT 3265</strain>
    </source>
</reference>
<dbReference type="InterPro" id="IPR036388">
    <property type="entry name" value="WH-like_DNA-bd_sf"/>
</dbReference>
<dbReference type="PANTHER" id="PTHR30346">
    <property type="entry name" value="TRANSCRIPTIONAL DUAL REGULATOR HCAR-RELATED"/>
    <property type="match status" value="1"/>
</dbReference>
<gene>
    <name evidence="6" type="ORF">FHS38_004068</name>
</gene>
<dbReference type="PROSITE" id="PS50931">
    <property type="entry name" value="HTH_LYSR"/>
    <property type="match status" value="1"/>
</dbReference>
<comment type="caution">
    <text evidence="6">The sequence shown here is derived from an EMBL/GenBank/DDBJ whole genome shotgun (WGS) entry which is preliminary data.</text>
</comment>
<sequence>MKGEARMDLLSLRCFQVVARHEHISRAADELRVAQPSVSRTIARLESELGVPLFDRRGRRIRLNQHGAAFLRRVDRALGELEDGRRELADAAGAEGGSVTVAAETLLTLTELLSRFRATHPDVDVRLHQSPPDSMARRLRTRDVDLCLASQPLTGPALASVELLREDVLLAVPSGHRLADRQGVDVAALDGEPFVTPSRGHWQRALTDQLFAQAGARPTIICEGNEPGAIMDLVAAGLGIALLPAMARDSRPHEGVAWIRLQAPGCHRVLTLVRHKDVYLSAAARRFADFTVEHFRRAAPSSDGPLGG</sequence>
<feature type="domain" description="HTH lysR-type" evidence="5">
    <location>
        <begin position="7"/>
        <end position="64"/>
    </location>
</feature>
<keyword evidence="3 6" id="KW-0238">DNA-binding</keyword>
<dbReference type="SUPFAM" id="SSF46785">
    <property type="entry name" value="Winged helix' DNA-binding domain"/>
    <property type="match status" value="1"/>
</dbReference>
<dbReference type="Gene3D" id="3.40.190.290">
    <property type="match status" value="1"/>
</dbReference>
<comment type="similarity">
    <text evidence="1">Belongs to the LysR transcriptional regulatory family.</text>
</comment>
<evidence type="ECO:0000256" key="4">
    <source>
        <dbReference type="ARBA" id="ARBA00023163"/>
    </source>
</evidence>
<evidence type="ECO:0000256" key="3">
    <source>
        <dbReference type="ARBA" id="ARBA00023125"/>
    </source>
</evidence>
<evidence type="ECO:0000256" key="2">
    <source>
        <dbReference type="ARBA" id="ARBA00023015"/>
    </source>
</evidence>
<dbReference type="PANTHER" id="PTHR30346:SF28">
    <property type="entry name" value="HTH-TYPE TRANSCRIPTIONAL REGULATOR CYNR"/>
    <property type="match status" value="1"/>
</dbReference>
<dbReference type="SUPFAM" id="SSF53850">
    <property type="entry name" value="Periplasmic binding protein-like II"/>
    <property type="match status" value="1"/>
</dbReference>
<dbReference type="InterPro" id="IPR005119">
    <property type="entry name" value="LysR_subst-bd"/>
</dbReference>
<proteinExistence type="inferred from homology"/>
<dbReference type="AlphaFoldDB" id="A0A7W7LD28"/>
<dbReference type="InterPro" id="IPR036390">
    <property type="entry name" value="WH_DNA-bd_sf"/>
</dbReference>
<evidence type="ECO:0000313" key="6">
    <source>
        <dbReference type="EMBL" id="MBB4888000.1"/>
    </source>
</evidence>
<evidence type="ECO:0000259" key="5">
    <source>
        <dbReference type="PROSITE" id="PS50931"/>
    </source>
</evidence>
<keyword evidence="7" id="KW-1185">Reference proteome</keyword>
<dbReference type="FunFam" id="1.10.10.10:FF:000001">
    <property type="entry name" value="LysR family transcriptional regulator"/>
    <property type="match status" value="1"/>
</dbReference>
<dbReference type="Proteomes" id="UP000556436">
    <property type="component" value="Unassembled WGS sequence"/>
</dbReference>
<organism evidence="6 7">
    <name type="scientific">Streptomyces netropsis</name>
    <name type="common">Streptoverticillium netropsis</name>
    <dbReference type="NCBI Taxonomy" id="55404"/>
    <lineage>
        <taxon>Bacteria</taxon>
        <taxon>Bacillati</taxon>
        <taxon>Actinomycetota</taxon>
        <taxon>Actinomycetes</taxon>
        <taxon>Kitasatosporales</taxon>
        <taxon>Streptomycetaceae</taxon>
        <taxon>Streptomyces</taxon>
    </lineage>
</organism>
<dbReference type="Gene3D" id="1.10.10.10">
    <property type="entry name" value="Winged helix-like DNA-binding domain superfamily/Winged helix DNA-binding domain"/>
    <property type="match status" value="1"/>
</dbReference>
<evidence type="ECO:0000256" key="1">
    <source>
        <dbReference type="ARBA" id="ARBA00009437"/>
    </source>
</evidence>
<name>A0A7W7LD28_STRNE</name>
<dbReference type="EMBL" id="JACHJG010000008">
    <property type="protein sequence ID" value="MBB4888000.1"/>
    <property type="molecule type" value="Genomic_DNA"/>
</dbReference>
<keyword evidence="2" id="KW-0805">Transcription regulation</keyword>
<evidence type="ECO:0000313" key="7">
    <source>
        <dbReference type="Proteomes" id="UP000556436"/>
    </source>
</evidence>
<dbReference type="Pfam" id="PF03466">
    <property type="entry name" value="LysR_substrate"/>
    <property type="match status" value="1"/>
</dbReference>